<dbReference type="RefSeq" id="WP_129352498.1">
    <property type="nucleotide sequence ID" value="NZ_CP026538.1"/>
</dbReference>
<evidence type="ECO:0000256" key="3">
    <source>
        <dbReference type="ARBA" id="ARBA00022679"/>
    </source>
</evidence>
<gene>
    <name evidence="9" type="ORF">C3Y92_10845</name>
</gene>
<evidence type="ECO:0000256" key="6">
    <source>
        <dbReference type="ARBA" id="ARBA00022841"/>
    </source>
</evidence>
<dbReference type="CDD" id="cd14440">
    <property type="entry name" value="AlgX_N_like_3"/>
    <property type="match status" value="1"/>
</dbReference>
<dbReference type="GO" id="GO:0042597">
    <property type="term" value="C:periplasmic space"/>
    <property type="evidence" value="ECO:0007669"/>
    <property type="project" value="UniProtKB-SubCell"/>
</dbReference>
<sequence length="402" mass="46498">MQSRSSFFCRVIACLASCLFLTMLVLPTADRYFALAPKGTIAETDTAPLPSVSADPATWGRWFNALRRGYLDRRYNLRGLLISWNSYMDTFVLASTTPSSKVMAGREHWLFLAQDGAFRNVIEDARSPEDLPAASVDLLATELEHRRQWLEERGIRYLVILAPNKNSVYPEMLPEALRPVRPKSHREQFVEAVRAKGHVEIIDVTSALLEEKKQHNVFYMTDSHWNAFGAYAAYRQIMGPVVRDFPEVKPLPREQFRVEQYAWMAGDLAFMMGLSDYLKEDRVLLFNKEWYKARGASYDGPVDPHYFEVPQYSFTGNAKLPTAVIFHDSFWWELLPFMAESFSKALYVWLKPQSEMELRFFDKALIEREKPDMVIEEFTERYIIPPLKGGFRIKNDTAAIKE</sequence>
<dbReference type="Pfam" id="PF16822">
    <property type="entry name" value="ALGX"/>
    <property type="match status" value="1"/>
</dbReference>
<dbReference type="EMBL" id="CP026538">
    <property type="protein sequence ID" value="QAZ67692.1"/>
    <property type="molecule type" value="Genomic_DNA"/>
</dbReference>
<evidence type="ECO:0000313" key="10">
    <source>
        <dbReference type="Proteomes" id="UP000293296"/>
    </source>
</evidence>
<keyword evidence="3" id="KW-0808">Transferase</keyword>
<dbReference type="GO" id="GO:0016740">
    <property type="term" value="F:transferase activity"/>
    <property type="evidence" value="ECO:0007669"/>
    <property type="project" value="UniProtKB-KW"/>
</dbReference>
<dbReference type="InterPro" id="IPR031811">
    <property type="entry name" value="ALGX/ALGJ_SGNH-like"/>
</dbReference>
<keyword evidence="4 7" id="KW-0732">Signal</keyword>
<dbReference type="OrthoDB" id="175771at2"/>
<reference evidence="9 10" key="1">
    <citation type="submission" date="2018-02" db="EMBL/GenBank/DDBJ databases">
        <title>Genome sequence of Desulfovibrio carbinolicus DSM 3852.</title>
        <authorList>
            <person name="Wilbanks E."/>
            <person name="Skennerton C.T."/>
            <person name="Orphan V.J."/>
        </authorList>
    </citation>
    <scope>NUCLEOTIDE SEQUENCE [LARGE SCALE GENOMIC DNA]</scope>
    <source>
        <strain evidence="9 10">DSM 3852</strain>
    </source>
</reference>
<dbReference type="AlphaFoldDB" id="A0A4V0YQW2"/>
<dbReference type="KEGG" id="dcb:C3Y92_10845"/>
<organism evidence="9 10">
    <name type="scientific">Solidesulfovibrio carbinolicus</name>
    <dbReference type="NCBI Taxonomy" id="296842"/>
    <lineage>
        <taxon>Bacteria</taxon>
        <taxon>Pseudomonadati</taxon>
        <taxon>Thermodesulfobacteriota</taxon>
        <taxon>Desulfovibrionia</taxon>
        <taxon>Desulfovibrionales</taxon>
        <taxon>Desulfovibrionaceae</taxon>
        <taxon>Solidesulfovibrio</taxon>
    </lineage>
</organism>
<feature type="signal peptide" evidence="7">
    <location>
        <begin position="1"/>
        <end position="28"/>
    </location>
</feature>
<name>A0A4V0YQW2_9BACT</name>
<evidence type="ECO:0000313" key="9">
    <source>
        <dbReference type="EMBL" id="QAZ67692.1"/>
    </source>
</evidence>
<evidence type="ECO:0000256" key="1">
    <source>
        <dbReference type="ARBA" id="ARBA00004418"/>
    </source>
</evidence>
<comment type="pathway">
    <text evidence="2">Glycan biosynthesis; alginate biosynthesis.</text>
</comment>
<dbReference type="UniPathway" id="UPA00286"/>
<evidence type="ECO:0000256" key="4">
    <source>
        <dbReference type="ARBA" id="ARBA00022729"/>
    </source>
</evidence>
<protein>
    <recommendedName>
        <fullName evidence="8">AlgX/AlgJ SGNH hydrolase-like domain-containing protein</fullName>
    </recommendedName>
</protein>
<keyword evidence="10" id="KW-1185">Reference proteome</keyword>
<feature type="domain" description="AlgX/AlgJ SGNH hydrolase-like" evidence="8">
    <location>
        <begin position="102"/>
        <end position="276"/>
    </location>
</feature>
<dbReference type="Proteomes" id="UP000293296">
    <property type="component" value="Chromosome"/>
</dbReference>
<evidence type="ECO:0000256" key="2">
    <source>
        <dbReference type="ARBA" id="ARBA00005182"/>
    </source>
</evidence>
<accession>A0A4V0YQW2</accession>
<evidence type="ECO:0000256" key="5">
    <source>
        <dbReference type="ARBA" id="ARBA00022764"/>
    </source>
</evidence>
<comment type="subcellular location">
    <subcellularLocation>
        <location evidence="1">Periplasm</location>
    </subcellularLocation>
</comment>
<keyword evidence="6" id="KW-0016">Alginate biosynthesis</keyword>
<keyword evidence="5" id="KW-0574">Periplasm</keyword>
<evidence type="ECO:0000259" key="8">
    <source>
        <dbReference type="Pfam" id="PF16822"/>
    </source>
</evidence>
<proteinExistence type="predicted"/>
<evidence type="ECO:0000256" key="7">
    <source>
        <dbReference type="SAM" id="SignalP"/>
    </source>
</evidence>
<dbReference type="GO" id="GO:0042121">
    <property type="term" value="P:alginic acid biosynthetic process"/>
    <property type="evidence" value="ECO:0007669"/>
    <property type="project" value="UniProtKB-UniPathway"/>
</dbReference>
<feature type="chain" id="PRO_5020373926" description="AlgX/AlgJ SGNH hydrolase-like domain-containing protein" evidence="7">
    <location>
        <begin position="29"/>
        <end position="402"/>
    </location>
</feature>